<sequence length="577" mass="62070">METSIEDWHAKFSPYPRVLDWNNRGRMKNKPANSAPSETTPLVQPCGGTSTHQPSQQPVYRRTNDEPPRFLGGLSTARFWAIFSQILMTQFLYFFDSTIMVSSHPVITSYFGASQLASWLSTAFMLMSTVSQPFLGRLSDAFGRKPLFLGALATFALATLWCALATSIESLIAARALCGVGAGGTMLMGSITMSDMIPVESRSTYLSYINIVVGLGSGLGATFGGTFAETIGWRWAFGTQVPPLLACLAVLSMTIPNGLGVLGERESLSQVMRGFDALGALLATLAISMLILGLNLGGNILPWSHPFVITALMLFTVAFPAFLRTESRAAKPIMPLKFVTVRPHANLILSNCLGALISNAILFNAPLYFQAVLLISATSSGFQLMLLAILTSAAGALAGILITKTRRLKWPLVHAAVLYPVSIACLVCMQPRYSATVLLLALVPYALANGLQFTTTAVAVLAASTRDEQAVVMGALAIWRSLGFVLGVALSSVVVQNALLYYLGIFVRGPRRDDVVTLARTAVHRIAELEQPYREQVVQSYDAALRLAFGSCIIAAIISAFLVVRMKLPRLGSVAES</sequence>
<feature type="transmembrane region" description="Helical" evidence="6">
    <location>
        <begin position="147"/>
        <end position="166"/>
    </location>
</feature>
<feature type="domain" description="Major facilitator superfamily (MFS) profile" evidence="7">
    <location>
        <begin position="82"/>
        <end position="567"/>
    </location>
</feature>
<dbReference type="PANTHER" id="PTHR23501">
    <property type="entry name" value="MAJOR FACILITATOR SUPERFAMILY"/>
    <property type="match status" value="1"/>
</dbReference>
<feature type="transmembrane region" description="Helical" evidence="6">
    <location>
        <begin position="415"/>
        <end position="433"/>
    </location>
</feature>
<evidence type="ECO:0000256" key="1">
    <source>
        <dbReference type="ARBA" id="ARBA00004141"/>
    </source>
</evidence>
<feature type="transmembrane region" description="Helical" evidence="6">
    <location>
        <begin position="439"/>
        <end position="462"/>
    </location>
</feature>
<feature type="transmembrane region" description="Helical" evidence="6">
    <location>
        <begin position="77"/>
        <end position="95"/>
    </location>
</feature>
<dbReference type="Gene3D" id="1.20.1250.20">
    <property type="entry name" value="MFS general substrate transporter like domains"/>
    <property type="match status" value="1"/>
</dbReference>
<feature type="transmembrane region" description="Helical" evidence="6">
    <location>
        <begin position="543"/>
        <end position="564"/>
    </location>
</feature>
<evidence type="ECO:0000313" key="8">
    <source>
        <dbReference type="EMBL" id="PQK11560.1"/>
    </source>
</evidence>
<feature type="transmembrane region" description="Helical" evidence="6">
    <location>
        <begin position="243"/>
        <end position="263"/>
    </location>
</feature>
<dbReference type="OrthoDB" id="419537at2759"/>
<proteinExistence type="predicted"/>
<dbReference type="InterPro" id="IPR011701">
    <property type="entry name" value="MFS"/>
</dbReference>
<feature type="transmembrane region" description="Helical" evidence="6">
    <location>
        <begin position="381"/>
        <end position="403"/>
    </location>
</feature>
<evidence type="ECO:0000259" key="7">
    <source>
        <dbReference type="PROSITE" id="PS50850"/>
    </source>
</evidence>
<dbReference type="SUPFAM" id="SSF103473">
    <property type="entry name" value="MFS general substrate transporter"/>
    <property type="match status" value="2"/>
</dbReference>
<dbReference type="InterPro" id="IPR036259">
    <property type="entry name" value="MFS_trans_sf"/>
</dbReference>
<keyword evidence="3 6" id="KW-1133">Transmembrane helix</keyword>
<feature type="transmembrane region" description="Helical" evidence="6">
    <location>
        <begin position="205"/>
        <end position="223"/>
    </location>
</feature>
<comment type="caution">
    <text evidence="8">The sequence shown here is derived from an EMBL/GenBank/DDBJ whole genome shotgun (WGS) entry which is preliminary data.</text>
</comment>
<dbReference type="Proteomes" id="UP000237441">
    <property type="component" value="Unassembled WGS sequence"/>
</dbReference>
<feature type="transmembrane region" description="Helical" evidence="6">
    <location>
        <begin position="303"/>
        <end position="323"/>
    </location>
</feature>
<feature type="transmembrane region" description="Helical" evidence="6">
    <location>
        <begin position="482"/>
        <end position="503"/>
    </location>
</feature>
<feature type="transmembrane region" description="Helical" evidence="6">
    <location>
        <begin position="275"/>
        <end position="297"/>
    </location>
</feature>
<evidence type="ECO:0000256" key="6">
    <source>
        <dbReference type="SAM" id="Phobius"/>
    </source>
</evidence>
<keyword evidence="2 6" id="KW-0812">Transmembrane</keyword>
<dbReference type="InterPro" id="IPR020846">
    <property type="entry name" value="MFS_dom"/>
</dbReference>
<dbReference type="InterPro" id="IPR005829">
    <property type="entry name" value="Sugar_transporter_CS"/>
</dbReference>
<feature type="transmembrane region" description="Helical" evidence="6">
    <location>
        <begin position="172"/>
        <end position="193"/>
    </location>
</feature>
<dbReference type="PANTHER" id="PTHR23501:SF67">
    <property type="entry name" value="MFS MULTIDRUG EFFLUX TRANSPORTER (EUROFUNG)"/>
    <property type="match status" value="1"/>
</dbReference>
<keyword evidence="4 6" id="KW-0472">Membrane</keyword>
<evidence type="ECO:0000256" key="4">
    <source>
        <dbReference type="ARBA" id="ARBA00023136"/>
    </source>
</evidence>
<dbReference type="AlphaFoldDB" id="A0A2S7Y5Z9"/>
<protein>
    <recommendedName>
        <fullName evidence="7">Major facilitator superfamily (MFS) profile domain-containing protein</fullName>
    </recommendedName>
</protein>
<dbReference type="GO" id="GO:0000329">
    <property type="term" value="C:fungal-type vacuole membrane"/>
    <property type="evidence" value="ECO:0007669"/>
    <property type="project" value="TreeGrafter"/>
</dbReference>
<evidence type="ECO:0000256" key="5">
    <source>
        <dbReference type="SAM" id="MobiDB-lite"/>
    </source>
</evidence>
<evidence type="ECO:0000313" key="9">
    <source>
        <dbReference type="Proteomes" id="UP000237441"/>
    </source>
</evidence>
<accession>A0A2S7Y5Z9</accession>
<dbReference type="GO" id="GO:0015174">
    <property type="term" value="F:basic amino acid transmembrane transporter activity"/>
    <property type="evidence" value="ECO:0007669"/>
    <property type="project" value="TreeGrafter"/>
</dbReference>
<reference evidence="8 9" key="1">
    <citation type="submission" date="2016-07" db="EMBL/GenBank/DDBJ databases">
        <title>Comparative genomics of the entomopathogenic fungus Beauveria bassiana.</title>
        <authorList>
            <person name="Valero Jimenez C.A."/>
            <person name="Zwaan B.J."/>
            <person name="Van Kan J.A."/>
            <person name="Takken W."/>
            <person name="Debets A.J."/>
            <person name="Schoustra S.E."/>
            <person name="Koenraadt C.J."/>
        </authorList>
    </citation>
    <scope>NUCLEOTIDE SEQUENCE [LARGE SCALE GENOMIC DNA]</scope>
    <source>
        <strain evidence="8 9">ARSEF 8028</strain>
    </source>
</reference>
<evidence type="ECO:0000256" key="2">
    <source>
        <dbReference type="ARBA" id="ARBA00022692"/>
    </source>
</evidence>
<dbReference type="PROSITE" id="PS50850">
    <property type="entry name" value="MFS"/>
    <property type="match status" value="1"/>
</dbReference>
<feature type="transmembrane region" description="Helical" evidence="6">
    <location>
        <begin position="344"/>
        <end position="369"/>
    </location>
</feature>
<dbReference type="PROSITE" id="PS00216">
    <property type="entry name" value="SUGAR_TRANSPORT_1"/>
    <property type="match status" value="1"/>
</dbReference>
<dbReference type="Pfam" id="PF07690">
    <property type="entry name" value="MFS_1"/>
    <property type="match status" value="1"/>
</dbReference>
<comment type="subcellular location">
    <subcellularLocation>
        <location evidence="1">Membrane</location>
        <topology evidence="1">Multi-pass membrane protein</topology>
    </subcellularLocation>
</comment>
<feature type="region of interest" description="Disordered" evidence="5">
    <location>
        <begin position="26"/>
        <end position="61"/>
    </location>
</feature>
<dbReference type="Gene3D" id="1.20.1720.10">
    <property type="entry name" value="Multidrug resistance protein D"/>
    <property type="match status" value="1"/>
</dbReference>
<gene>
    <name evidence="8" type="ORF">BB8028_0003g01840</name>
</gene>
<name>A0A2S7Y5Z9_BEABA</name>
<organism evidence="8 9">
    <name type="scientific">Beauveria bassiana</name>
    <name type="common">White muscardine disease fungus</name>
    <name type="synonym">Tritirachium shiotae</name>
    <dbReference type="NCBI Taxonomy" id="176275"/>
    <lineage>
        <taxon>Eukaryota</taxon>
        <taxon>Fungi</taxon>
        <taxon>Dikarya</taxon>
        <taxon>Ascomycota</taxon>
        <taxon>Pezizomycotina</taxon>
        <taxon>Sordariomycetes</taxon>
        <taxon>Hypocreomycetidae</taxon>
        <taxon>Hypocreales</taxon>
        <taxon>Cordycipitaceae</taxon>
        <taxon>Beauveria</taxon>
    </lineage>
</organism>
<dbReference type="EMBL" id="JRHA01000003">
    <property type="protein sequence ID" value="PQK11560.1"/>
    <property type="molecule type" value="Genomic_DNA"/>
</dbReference>
<evidence type="ECO:0000256" key="3">
    <source>
        <dbReference type="ARBA" id="ARBA00022989"/>
    </source>
</evidence>
<feature type="compositionally biased region" description="Polar residues" evidence="5">
    <location>
        <begin position="31"/>
        <end position="58"/>
    </location>
</feature>